<reference evidence="12" key="1">
    <citation type="submission" date="2009-11" db="EMBL/GenBank/DDBJ databases">
        <title>The complete chromosome 1 of Sphaerobacter thermophilus DSM 20745.</title>
        <authorList>
            <person name="Lucas S."/>
            <person name="Copeland A."/>
            <person name="Lapidus A."/>
            <person name="Glavina del Rio T."/>
            <person name="Dalin E."/>
            <person name="Tice H."/>
            <person name="Bruce D."/>
            <person name="Goodwin L."/>
            <person name="Pitluck S."/>
            <person name="Kyrpides N."/>
            <person name="Mavromatis K."/>
            <person name="Ivanova N."/>
            <person name="Mikhailova N."/>
            <person name="LaButti K.M."/>
            <person name="Clum A."/>
            <person name="Sun H.I."/>
            <person name="Brettin T."/>
            <person name="Detter J.C."/>
            <person name="Han C."/>
            <person name="Larimer F."/>
            <person name="Land M."/>
            <person name="Hauser L."/>
            <person name="Markowitz V."/>
            <person name="Cheng J.F."/>
            <person name="Hugenholtz P."/>
            <person name="Woyke T."/>
            <person name="Wu D."/>
            <person name="Steenblock K."/>
            <person name="Schneider S."/>
            <person name="Pukall R."/>
            <person name="Goeker M."/>
            <person name="Klenk H.P."/>
            <person name="Eisen J.A."/>
        </authorList>
    </citation>
    <scope>NUCLEOTIDE SEQUENCE [LARGE SCALE GENOMIC DNA]</scope>
    <source>
        <strain evidence="12">ATCC 49802 / DSM 20745 / S 6022</strain>
    </source>
</reference>
<dbReference type="Gene3D" id="3.30.70.1400">
    <property type="entry name" value="Aminomethyltransferase beta-barrel domains"/>
    <property type="match status" value="1"/>
</dbReference>
<dbReference type="OrthoDB" id="9774591at2"/>
<dbReference type="NCBIfam" id="NF001567">
    <property type="entry name" value="PRK00389.1"/>
    <property type="match status" value="1"/>
</dbReference>
<dbReference type="InterPro" id="IPR013977">
    <property type="entry name" value="GcvT_C"/>
</dbReference>
<accession>D1C3A5</accession>
<dbReference type="InterPro" id="IPR006222">
    <property type="entry name" value="GCVT_N"/>
</dbReference>
<dbReference type="eggNOG" id="COG0404">
    <property type="taxonomic scope" value="Bacteria"/>
</dbReference>
<dbReference type="Gene3D" id="4.10.1250.10">
    <property type="entry name" value="Aminomethyltransferase fragment"/>
    <property type="match status" value="1"/>
</dbReference>
<evidence type="ECO:0000259" key="9">
    <source>
        <dbReference type="Pfam" id="PF01571"/>
    </source>
</evidence>
<comment type="catalytic activity">
    <reaction evidence="6 7">
        <text>N(6)-[(R)-S(8)-aminomethyldihydrolipoyl]-L-lysyl-[protein] + (6S)-5,6,7,8-tetrahydrofolate = N(6)-[(R)-dihydrolipoyl]-L-lysyl-[protein] + (6R)-5,10-methylene-5,6,7,8-tetrahydrofolate + NH4(+)</text>
        <dbReference type="Rhea" id="RHEA:16945"/>
        <dbReference type="Rhea" id="RHEA-COMP:10475"/>
        <dbReference type="Rhea" id="RHEA-COMP:10492"/>
        <dbReference type="ChEBI" id="CHEBI:15636"/>
        <dbReference type="ChEBI" id="CHEBI:28938"/>
        <dbReference type="ChEBI" id="CHEBI:57453"/>
        <dbReference type="ChEBI" id="CHEBI:83100"/>
        <dbReference type="ChEBI" id="CHEBI:83143"/>
        <dbReference type="EC" id="2.1.2.10"/>
    </reaction>
</comment>
<gene>
    <name evidence="7" type="primary">gcvT</name>
    <name evidence="11" type="ordered locus">Sthe_1287</name>
</gene>
<dbReference type="EC" id="2.1.2.10" evidence="2 7"/>
<evidence type="ECO:0000256" key="6">
    <source>
        <dbReference type="ARBA" id="ARBA00047665"/>
    </source>
</evidence>
<dbReference type="InterPro" id="IPR006223">
    <property type="entry name" value="GcvT"/>
</dbReference>
<keyword evidence="12" id="KW-1185">Reference proteome</keyword>
<dbReference type="GO" id="GO:0005829">
    <property type="term" value="C:cytosol"/>
    <property type="evidence" value="ECO:0007669"/>
    <property type="project" value="TreeGrafter"/>
</dbReference>
<dbReference type="GO" id="GO:0019464">
    <property type="term" value="P:glycine decarboxylation via glycine cleavage system"/>
    <property type="evidence" value="ECO:0007669"/>
    <property type="project" value="UniProtKB-UniRule"/>
</dbReference>
<reference evidence="11 12" key="2">
    <citation type="journal article" date="2010" name="Stand. Genomic Sci.">
        <title>Complete genome sequence of Desulfohalobium retbaense type strain (HR(100)).</title>
        <authorList>
            <person name="Spring S."/>
            <person name="Nolan M."/>
            <person name="Lapidus A."/>
            <person name="Glavina Del Rio T."/>
            <person name="Copeland A."/>
            <person name="Tice H."/>
            <person name="Cheng J.F."/>
            <person name="Lucas S."/>
            <person name="Land M."/>
            <person name="Chen F."/>
            <person name="Bruce D."/>
            <person name="Goodwin L."/>
            <person name="Pitluck S."/>
            <person name="Ivanova N."/>
            <person name="Mavromatis K."/>
            <person name="Mikhailova N."/>
            <person name="Pati A."/>
            <person name="Chen A."/>
            <person name="Palaniappan K."/>
            <person name="Hauser L."/>
            <person name="Chang Y.J."/>
            <person name="Jeffries C.D."/>
            <person name="Munk C."/>
            <person name="Kiss H."/>
            <person name="Chain P."/>
            <person name="Han C."/>
            <person name="Brettin T."/>
            <person name="Detter J.C."/>
            <person name="Schuler E."/>
            <person name="Goker M."/>
            <person name="Rohde M."/>
            <person name="Bristow J."/>
            <person name="Eisen J.A."/>
            <person name="Markowitz V."/>
            <person name="Hugenholtz P."/>
            <person name="Kyrpides N.C."/>
            <person name="Klenk H.P."/>
        </authorList>
    </citation>
    <scope>NUCLEOTIDE SEQUENCE [LARGE SCALE GENOMIC DNA]</scope>
    <source>
        <strain evidence="12">ATCC 49802 / DSM 20745 / S 6022</strain>
    </source>
</reference>
<dbReference type="HAMAP" id="MF_00259">
    <property type="entry name" value="GcvT"/>
    <property type="match status" value="1"/>
</dbReference>
<keyword evidence="3 7" id="KW-0032">Aminotransferase</keyword>
<name>D1C3A5_SPHTD</name>
<organism evidence="11 12">
    <name type="scientific">Sphaerobacter thermophilus (strain ATCC 49802 / DSM 20745 / KCCM 41009 / NCIMB 13125 / S 6022)</name>
    <dbReference type="NCBI Taxonomy" id="479434"/>
    <lineage>
        <taxon>Bacteria</taxon>
        <taxon>Pseudomonadati</taxon>
        <taxon>Thermomicrobiota</taxon>
        <taxon>Thermomicrobia</taxon>
        <taxon>Sphaerobacterales</taxon>
        <taxon>Sphaerobacterineae</taxon>
        <taxon>Sphaerobacteraceae</taxon>
        <taxon>Sphaerobacter</taxon>
    </lineage>
</organism>
<evidence type="ECO:0000313" key="12">
    <source>
        <dbReference type="Proteomes" id="UP000002027"/>
    </source>
</evidence>
<dbReference type="GO" id="GO:0008483">
    <property type="term" value="F:transaminase activity"/>
    <property type="evidence" value="ECO:0007669"/>
    <property type="project" value="UniProtKB-KW"/>
</dbReference>
<comment type="similarity">
    <text evidence="1 7">Belongs to the GcvT family.</text>
</comment>
<dbReference type="GO" id="GO:0004047">
    <property type="term" value="F:aminomethyltransferase activity"/>
    <property type="evidence" value="ECO:0007669"/>
    <property type="project" value="UniProtKB-UniRule"/>
</dbReference>
<protein>
    <recommendedName>
        <fullName evidence="2 7">Aminomethyltransferase</fullName>
        <ecNumber evidence="2 7">2.1.2.10</ecNumber>
    </recommendedName>
    <alternativeName>
        <fullName evidence="5 7">Glycine cleavage system T protein</fullName>
    </alternativeName>
</protein>
<sequence>MPELKRTPLAERHEQLGARMVDYAGWYMPVQYTGIIQEHRTVRTAAGLFDLGHMGQVEVAGPDAQAFLQYVTTNDVTALAPGEAQYSLLLYPDGGVVDDILVYLRPSGESYLVVVNAANTDKDLAWLAEQREKRSDLDVTVTDLSPRLGMLAIQGPKAEEILQQVTSVNLGEIAYFHAAEIDVDGVPCLVSRTGYTGEDGFEIYCPIEKTEQLWDRLLRVGEPMGLQPIGLGARDTLRLEARMPLYGNEISAEISPLEAGLGFAVKLDKGDFIGREALQKQKAEGVKRRLVGFKLVERGGVPRTHYEVQVDGRTVGFVTSGTTSPTLGENIGMAIVDREVAGVGKPLDIIIRGKPVRAVQVRTPFHKHQES</sequence>
<dbReference type="PANTHER" id="PTHR43757">
    <property type="entry name" value="AMINOMETHYLTRANSFERASE"/>
    <property type="match status" value="1"/>
</dbReference>
<evidence type="ECO:0000256" key="5">
    <source>
        <dbReference type="ARBA" id="ARBA00031395"/>
    </source>
</evidence>
<evidence type="ECO:0000256" key="8">
    <source>
        <dbReference type="PIRSR" id="PIRSR006487-1"/>
    </source>
</evidence>
<evidence type="ECO:0000256" key="4">
    <source>
        <dbReference type="ARBA" id="ARBA00022679"/>
    </source>
</evidence>
<feature type="domain" description="Aminomethyltransferase C-terminal" evidence="10">
    <location>
        <begin position="288"/>
        <end position="367"/>
    </location>
</feature>
<evidence type="ECO:0000256" key="1">
    <source>
        <dbReference type="ARBA" id="ARBA00008609"/>
    </source>
</evidence>
<dbReference type="SUPFAM" id="SSF103025">
    <property type="entry name" value="Folate-binding domain"/>
    <property type="match status" value="1"/>
</dbReference>
<dbReference type="FunFam" id="2.40.30.110:FF:000003">
    <property type="entry name" value="Aminomethyltransferase"/>
    <property type="match status" value="1"/>
</dbReference>
<dbReference type="PIRSF" id="PIRSF006487">
    <property type="entry name" value="GcvT"/>
    <property type="match status" value="1"/>
</dbReference>
<dbReference type="InParanoid" id="D1C3A5"/>
<dbReference type="AlphaFoldDB" id="D1C3A5"/>
<dbReference type="EMBL" id="CP001823">
    <property type="protein sequence ID" value="ACZ38722.1"/>
    <property type="molecule type" value="Genomic_DNA"/>
</dbReference>
<evidence type="ECO:0000256" key="7">
    <source>
        <dbReference type="HAMAP-Rule" id="MF_00259"/>
    </source>
</evidence>
<dbReference type="Gene3D" id="2.40.30.110">
    <property type="entry name" value="Aminomethyltransferase beta-barrel domains"/>
    <property type="match status" value="1"/>
</dbReference>
<dbReference type="InterPro" id="IPR028896">
    <property type="entry name" value="GcvT/YgfZ/DmdA"/>
</dbReference>
<comment type="subunit">
    <text evidence="7">The glycine cleavage system is composed of four proteins: P, T, L and H.</text>
</comment>
<dbReference type="Proteomes" id="UP000002027">
    <property type="component" value="Chromosome 1"/>
</dbReference>
<keyword evidence="4 7" id="KW-0808">Transferase</keyword>
<dbReference type="STRING" id="479434.Sthe_1287"/>
<dbReference type="PANTHER" id="PTHR43757:SF2">
    <property type="entry name" value="AMINOMETHYLTRANSFERASE, MITOCHONDRIAL"/>
    <property type="match status" value="1"/>
</dbReference>
<dbReference type="InterPro" id="IPR029043">
    <property type="entry name" value="GcvT/YgfZ_C"/>
</dbReference>
<dbReference type="FunFam" id="4.10.1250.10:FF:000001">
    <property type="entry name" value="Aminomethyltransferase"/>
    <property type="match status" value="1"/>
</dbReference>
<dbReference type="SUPFAM" id="SSF101790">
    <property type="entry name" value="Aminomethyltransferase beta-barrel domain"/>
    <property type="match status" value="1"/>
</dbReference>
<dbReference type="HOGENOM" id="CLU_007884_10_2_0"/>
<evidence type="ECO:0000256" key="2">
    <source>
        <dbReference type="ARBA" id="ARBA00012616"/>
    </source>
</evidence>
<dbReference type="Pfam" id="PF01571">
    <property type="entry name" value="GCV_T"/>
    <property type="match status" value="1"/>
</dbReference>
<dbReference type="FunFam" id="3.30.70.1400:FF:000001">
    <property type="entry name" value="Aminomethyltransferase"/>
    <property type="match status" value="1"/>
</dbReference>
<dbReference type="Gene3D" id="3.30.1360.120">
    <property type="entry name" value="Probable tRNA modification gtpase trme, domain 1"/>
    <property type="match status" value="1"/>
</dbReference>
<dbReference type="Pfam" id="PF08669">
    <property type="entry name" value="GCV_T_C"/>
    <property type="match status" value="1"/>
</dbReference>
<feature type="binding site" evidence="8">
    <location>
        <position position="202"/>
    </location>
    <ligand>
        <name>substrate</name>
    </ligand>
</feature>
<dbReference type="InterPro" id="IPR022903">
    <property type="entry name" value="GcvT_bac"/>
</dbReference>
<dbReference type="GO" id="GO:0005960">
    <property type="term" value="C:glycine cleavage complex"/>
    <property type="evidence" value="ECO:0007669"/>
    <property type="project" value="InterPro"/>
</dbReference>
<dbReference type="InterPro" id="IPR027266">
    <property type="entry name" value="TrmE/GcvT-like"/>
</dbReference>
<evidence type="ECO:0000256" key="3">
    <source>
        <dbReference type="ARBA" id="ARBA00022576"/>
    </source>
</evidence>
<proteinExistence type="inferred from homology"/>
<feature type="domain" description="GCVT N-terminal" evidence="9">
    <location>
        <begin position="10"/>
        <end position="269"/>
    </location>
</feature>
<evidence type="ECO:0000259" key="10">
    <source>
        <dbReference type="Pfam" id="PF08669"/>
    </source>
</evidence>
<dbReference type="NCBIfam" id="TIGR00528">
    <property type="entry name" value="gcvT"/>
    <property type="match status" value="1"/>
</dbReference>
<evidence type="ECO:0000313" key="11">
    <source>
        <dbReference type="EMBL" id="ACZ38722.1"/>
    </source>
</evidence>
<comment type="function">
    <text evidence="7">The glycine cleavage system catalyzes the degradation of glycine.</text>
</comment>
<dbReference type="KEGG" id="sti:Sthe_1287"/>
<dbReference type="RefSeq" id="WP_012871769.1">
    <property type="nucleotide sequence ID" value="NC_013523.1"/>
</dbReference>
<dbReference type="FunCoup" id="D1C3A5">
    <property type="interactions" value="451"/>
</dbReference>